<feature type="domain" description="Sugar fermentation stimulation protein C-terminal" evidence="1">
    <location>
        <begin position="96"/>
        <end position="231"/>
    </location>
</feature>
<dbReference type="Proteomes" id="UP000594463">
    <property type="component" value="Chromosome"/>
</dbReference>
<dbReference type="PANTHER" id="PTHR30545">
    <property type="entry name" value="SUGAR FERMENTATION STIMULATION PROTEIN A"/>
    <property type="match status" value="1"/>
</dbReference>
<proteinExistence type="predicted"/>
<dbReference type="CDD" id="cd22358">
    <property type="entry name" value="SfsA-like_archaeal"/>
    <property type="match status" value="1"/>
</dbReference>
<accession>A0A7T1AL43</accession>
<evidence type="ECO:0000313" key="3">
    <source>
        <dbReference type="EMBL" id="QPM67924.1"/>
    </source>
</evidence>
<name>A0A7T1AL43_ATRLM</name>
<feature type="domain" description="SfsA N-terminal OB" evidence="2">
    <location>
        <begin position="28"/>
        <end position="91"/>
    </location>
</feature>
<dbReference type="PANTHER" id="PTHR30545:SF2">
    <property type="entry name" value="SUGAR FERMENTATION STIMULATION PROTEIN A"/>
    <property type="match status" value="1"/>
</dbReference>
<dbReference type="Gene3D" id="2.40.50.580">
    <property type="match status" value="1"/>
</dbReference>
<dbReference type="InterPro" id="IPR041465">
    <property type="entry name" value="SfsA_N"/>
</dbReference>
<dbReference type="Gene3D" id="3.40.1350.60">
    <property type="match status" value="1"/>
</dbReference>
<dbReference type="NCBIfam" id="TIGR00230">
    <property type="entry name" value="sfsA"/>
    <property type="match status" value="1"/>
</dbReference>
<dbReference type="KEGG" id="alam:RT761_01137"/>
<dbReference type="GO" id="GO:0003677">
    <property type="term" value="F:DNA binding"/>
    <property type="evidence" value="ECO:0007669"/>
    <property type="project" value="InterPro"/>
</dbReference>
<dbReference type="Pfam" id="PF17746">
    <property type="entry name" value="SfsA_N"/>
    <property type="match status" value="1"/>
</dbReference>
<dbReference type="Pfam" id="PF03749">
    <property type="entry name" value="SfsA"/>
    <property type="match status" value="1"/>
</dbReference>
<dbReference type="AlphaFoldDB" id="A0A7T1AL43"/>
<reference evidence="3 4" key="1">
    <citation type="journal article" date="2021" name="Nat. Commun.">
        <title>Isolation of a member of the candidate phylum Atribacteria reveals a unique cell membrane structure.</title>
        <authorList>
            <person name="Taiki K."/>
            <person name="Nobu M.K."/>
            <person name="Kusada H."/>
            <person name="Meng X.-Y."/>
            <person name="Hosoki N."/>
            <person name="Uematsu K."/>
            <person name="Yoshioka H."/>
            <person name="Kamagata Y."/>
            <person name="Tamaki H."/>
        </authorList>
    </citation>
    <scope>NUCLEOTIDE SEQUENCE [LARGE SCALE GENOMIC DNA]</scope>
    <source>
        <strain evidence="3 4">RT761</strain>
    </source>
</reference>
<organism evidence="3 4">
    <name type="scientific">Atribacter laminatus</name>
    <dbReference type="NCBI Taxonomy" id="2847778"/>
    <lineage>
        <taxon>Bacteria</taxon>
        <taxon>Pseudomonadati</taxon>
        <taxon>Atribacterota</taxon>
        <taxon>Atribacteria</taxon>
        <taxon>Atribacterales</taxon>
        <taxon>Atribacteraceae</taxon>
        <taxon>Atribacter</taxon>
    </lineage>
</organism>
<dbReference type="InterPro" id="IPR005224">
    <property type="entry name" value="SfsA"/>
</dbReference>
<evidence type="ECO:0000313" key="4">
    <source>
        <dbReference type="Proteomes" id="UP000594463"/>
    </source>
</evidence>
<dbReference type="RefSeq" id="WP_218113093.1">
    <property type="nucleotide sequence ID" value="NZ_CP065383.1"/>
</dbReference>
<gene>
    <name evidence="3" type="primary">sfsA</name>
    <name evidence="3" type="ORF">RT761_01137</name>
</gene>
<evidence type="ECO:0000259" key="1">
    <source>
        <dbReference type="Pfam" id="PF03749"/>
    </source>
</evidence>
<evidence type="ECO:0000259" key="2">
    <source>
        <dbReference type="Pfam" id="PF17746"/>
    </source>
</evidence>
<dbReference type="EMBL" id="CP065383">
    <property type="protein sequence ID" value="QPM67924.1"/>
    <property type="molecule type" value="Genomic_DNA"/>
</dbReference>
<sequence>MNNAIVKSPLIHKPLIDFQNWFYVFIEKRINRFVVQVDFGDGKSRQVATNNPGRLLELMVPGRKAVCISNPHGKTPGKLIAIQDDFGWAFIDTYFQMRAFEMAVQKKYIPWLEGYSLLKRNPRLGESVLDYWFRDSGGETVLLELKSAVYRQGRFATYPDCPSTRGQRHIKELTKYAKNGGKGLILFIASLAEVDAFRPAEDGDPEVGRLLRLAVDTSPLEIRALSLLYNPESGLKMGNHDLPVIIQ</sequence>
<keyword evidence="4" id="KW-1185">Reference proteome</keyword>
<protein>
    <submittedName>
        <fullName evidence="3">Sugar fermentation stimulation protein A</fullName>
    </submittedName>
</protein>
<dbReference type="InterPro" id="IPR040452">
    <property type="entry name" value="SfsA_C"/>
</dbReference>